<dbReference type="GO" id="GO:0004674">
    <property type="term" value="F:protein serine/threonine kinase activity"/>
    <property type="evidence" value="ECO:0007669"/>
    <property type="project" value="TreeGrafter"/>
</dbReference>
<evidence type="ECO:0000256" key="4">
    <source>
        <dbReference type="ARBA" id="ARBA00047558"/>
    </source>
</evidence>
<dbReference type="PROSITE" id="PS51375">
    <property type="entry name" value="PPR"/>
    <property type="match status" value="4"/>
</dbReference>
<name>A0A9Q1KDS9_9CARY</name>
<dbReference type="GO" id="GO:0007166">
    <property type="term" value="P:cell surface receptor signaling pathway"/>
    <property type="evidence" value="ECO:0007669"/>
    <property type="project" value="InterPro"/>
</dbReference>
<comment type="caution">
    <text evidence="8">The sequence shown here is derived from an EMBL/GenBank/DDBJ whole genome shotgun (WGS) entry which is preliminary data.</text>
</comment>
<dbReference type="GO" id="GO:0005886">
    <property type="term" value="C:plasma membrane"/>
    <property type="evidence" value="ECO:0007669"/>
    <property type="project" value="TreeGrafter"/>
</dbReference>
<dbReference type="Gene3D" id="3.30.200.20">
    <property type="entry name" value="Phosphorylase Kinase, domain 1"/>
    <property type="match status" value="2"/>
</dbReference>
<accession>A0A9Q1KDS9</accession>
<feature type="repeat" description="PPR" evidence="6">
    <location>
        <begin position="212"/>
        <end position="246"/>
    </location>
</feature>
<comment type="catalytic activity">
    <reaction evidence="5">
        <text>L-threonyl-[protein] + ATP = O-phospho-L-threonyl-[protein] + ADP + H(+)</text>
        <dbReference type="Rhea" id="RHEA:46608"/>
        <dbReference type="Rhea" id="RHEA-COMP:11060"/>
        <dbReference type="Rhea" id="RHEA-COMP:11605"/>
        <dbReference type="ChEBI" id="CHEBI:15378"/>
        <dbReference type="ChEBI" id="CHEBI:30013"/>
        <dbReference type="ChEBI" id="CHEBI:30616"/>
        <dbReference type="ChEBI" id="CHEBI:61977"/>
        <dbReference type="ChEBI" id="CHEBI:456216"/>
    </reaction>
</comment>
<keyword evidence="1" id="KW-0677">Repeat</keyword>
<feature type="repeat" description="PPR" evidence="6">
    <location>
        <begin position="282"/>
        <end position="316"/>
    </location>
</feature>
<dbReference type="Gene3D" id="1.10.510.10">
    <property type="entry name" value="Transferase(Phosphotransferase) domain 1"/>
    <property type="match status" value="2"/>
</dbReference>
<keyword evidence="2" id="KW-0547">Nucleotide-binding</keyword>
<dbReference type="GO" id="GO:0005524">
    <property type="term" value="F:ATP binding"/>
    <property type="evidence" value="ECO:0007669"/>
    <property type="project" value="UniProtKB-KW"/>
</dbReference>
<dbReference type="AlphaFoldDB" id="A0A9Q1KDS9"/>
<feature type="repeat" description="PPR" evidence="6">
    <location>
        <begin position="177"/>
        <end position="211"/>
    </location>
</feature>
<dbReference type="Pfam" id="PF00069">
    <property type="entry name" value="Pkinase"/>
    <property type="match status" value="2"/>
</dbReference>
<keyword evidence="9" id="KW-1185">Reference proteome</keyword>
<evidence type="ECO:0000313" key="8">
    <source>
        <dbReference type="EMBL" id="KAJ8442301.1"/>
    </source>
</evidence>
<dbReference type="Pfam" id="PF01535">
    <property type="entry name" value="PPR"/>
    <property type="match status" value="2"/>
</dbReference>
<dbReference type="Gene3D" id="1.25.40.10">
    <property type="entry name" value="Tetratricopeptide repeat domain"/>
    <property type="match status" value="3"/>
</dbReference>
<dbReference type="InterPro" id="IPR000719">
    <property type="entry name" value="Prot_kinase_dom"/>
</dbReference>
<keyword evidence="3" id="KW-0067">ATP-binding</keyword>
<sequence>MASFIRRINSFRPLLQRWNFSTQSSIFTPDFSTTGRKKSRAVLSLLKSEANPERILHICRTATLSPENTLDRVAMSVAISKLAQSDCFDGIRLLVEELKIRPDWRNERFVSHSIILYGQAGLLKNAVATFEEMSELGIHRTVKSLNALLFACILAKKFDEVKRIFTDFPKMYNIEPDIESYNHVIEAYCELDKSCLGYSVLSEMVSKRCKPNETTFGHLIAGFYKEGKHDDVGKVLKLMEEYGMKPGPSTYNFRIKSLCKLGRSYEAKALLDGMLARGLNPDSTIYLSLIHGFCKEGKFEDAKNLFNTMVKHGCEPDADCYYTLISFLCQGGDYVSALHFSKQSMEKDWVPYFTTMKSLVEGLASISKVEEAKQLVAQIKGKYPKAAHIWKETEETLSNNSARCKKTCAWKGSRGSEEDTAERQLHHDMGDFTALIHQLKEFAMRISAGRTCSFHSNPIAEKIALYWCTKCEQEARMIKPGLPKKASDGILNRWKANLGIGFSHLIQLHCFLSLFENSSVYCSSFAYLGSKRPIFHGGDQNFIKNGKVLLEERVTLFHGKTIPIRCLSIGDLNTKFEDWILRGHFGGIGKWYQCVWEGRPVLAHCREFYSSDSETCCREIAIATQMSIHNNVHKLLACCLETKSPILIYEFVERGYLRNILRSQDQMTPPLGWNDRLRIAWEISHAVAYLHSAFPRPIVHRNLTTLNVLLDKDNSAKLTGFDLSLCIPEGEPLVVDRICGTYGYMDPHYATTGTVAENVDVFAFGALFLELLTGLHPSDFCQRIQSVTAAVRHKHFTEIVDPLIIRDRMIVNEDIQQQLQACIEIILKCVALEKDNRPTMEEVATELKTIITASEPSIPTPNTATFSQNLSLSHVQFESKRKIFCGSHQNFMKNERVLLEERVSLFQGKTSPICCLSIDDLNNNFTDWILHSRFGAWRWYQCVWEGRRILAKLFEEHFPENDILVGSCREIAVATQMSVHKNVHKLLACCLETEKPVLIYEFVENGCLHDVIFRSQNQAIPPLGWKDRLRIAWEVSCAVAFLHSAFPRPIIHGDLKPMNVYLDQDNAAKLANFSTSVSIPKGGTHVEDEVIGTLGYLDPLYLKTQLVTESIDVYSFGVFLLVLLTGQRAVDEEFFQAIRWCTPEHFTKSLDRAINESRVLINEDIQQQLRACMGIALNCISNNIRPTMEKVTTELQNIITSSEPSTSTTSTATTQ</sequence>
<evidence type="ECO:0000256" key="2">
    <source>
        <dbReference type="ARBA" id="ARBA00022741"/>
    </source>
</evidence>
<dbReference type="PROSITE" id="PS50011">
    <property type="entry name" value="PROTEIN_KINASE_DOM"/>
    <property type="match status" value="2"/>
</dbReference>
<dbReference type="Proteomes" id="UP001153076">
    <property type="component" value="Unassembled WGS sequence"/>
</dbReference>
<dbReference type="InterPro" id="IPR011990">
    <property type="entry name" value="TPR-like_helical_dom_sf"/>
</dbReference>
<dbReference type="OrthoDB" id="75710at2759"/>
<evidence type="ECO:0000313" key="9">
    <source>
        <dbReference type="Proteomes" id="UP001153076"/>
    </source>
</evidence>
<feature type="domain" description="Protein kinase" evidence="7">
    <location>
        <begin position="574"/>
        <end position="858"/>
    </location>
</feature>
<reference evidence="8" key="1">
    <citation type="submission" date="2022-04" db="EMBL/GenBank/DDBJ databases">
        <title>Carnegiea gigantea Genome sequencing and assembly v2.</title>
        <authorList>
            <person name="Copetti D."/>
            <person name="Sanderson M.J."/>
            <person name="Burquez A."/>
            <person name="Wojciechowski M.F."/>
        </authorList>
    </citation>
    <scope>NUCLEOTIDE SEQUENCE</scope>
    <source>
        <strain evidence="8">SGP5-SGP5p</strain>
        <tissue evidence="8">Aerial part</tissue>
    </source>
</reference>
<evidence type="ECO:0000256" key="3">
    <source>
        <dbReference type="ARBA" id="ARBA00022840"/>
    </source>
</evidence>
<dbReference type="PANTHER" id="PTHR27005:SF466">
    <property type="entry name" value="NON-FUNCTIONAL PSEUDOKINASE ZED1-LIKE"/>
    <property type="match status" value="1"/>
</dbReference>
<dbReference type="InterPro" id="IPR045274">
    <property type="entry name" value="WAK-like"/>
</dbReference>
<dbReference type="InterPro" id="IPR002885">
    <property type="entry name" value="PPR_rpt"/>
</dbReference>
<gene>
    <name evidence="8" type="ORF">Cgig2_011224</name>
</gene>
<dbReference type="InterPro" id="IPR008271">
    <property type="entry name" value="Ser/Thr_kinase_AS"/>
</dbReference>
<comment type="catalytic activity">
    <reaction evidence="4">
        <text>L-seryl-[protein] + ATP = O-phospho-L-seryl-[protein] + ADP + H(+)</text>
        <dbReference type="Rhea" id="RHEA:17989"/>
        <dbReference type="Rhea" id="RHEA-COMP:9863"/>
        <dbReference type="Rhea" id="RHEA-COMP:11604"/>
        <dbReference type="ChEBI" id="CHEBI:15378"/>
        <dbReference type="ChEBI" id="CHEBI:29999"/>
        <dbReference type="ChEBI" id="CHEBI:30616"/>
        <dbReference type="ChEBI" id="CHEBI:83421"/>
        <dbReference type="ChEBI" id="CHEBI:456216"/>
    </reaction>
</comment>
<dbReference type="EMBL" id="JAKOGI010000143">
    <property type="protein sequence ID" value="KAJ8442301.1"/>
    <property type="molecule type" value="Genomic_DNA"/>
</dbReference>
<feature type="repeat" description="PPR" evidence="6">
    <location>
        <begin position="247"/>
        <end position="281"/>
    </location>
</feature>
<dbReference type="SUPFAM" id="SSF56112">
    <property type="entry name" value="Protein kinase-like (PK-like)"/>
    <property type="match status" value="2"/>
</dbReference>
<dbReference type="PANTHER" id="PTHR27005">
    <property type="entry name" value="WALL-ASSOCIATED RECEPTOR KINASE-LIKE 21"/>
    <property type="match status" value="1"/>
</dbReference>
<dbReference type="PROSITE" id="PS00108">
    <property type="entry name" value="PROTEIN_KINASE_ST"/>
    <property type="match status" value="1"/>
</dbReference>
<evidence type="ECO:0000256" key="5">
    <source>
        <dbReference type="ARBA" id="ARBA00047951"/>
    </source>
</evidence>
<dbReference type="Pfam" id="PF13041">
    <property type="entry name" value="PPR_2"/>
    <property type="match status" value="2"/>
</dbReference>
<organism evidence="8 9">
    <name type="scientific">Carnegiea gigantea</name>
    <dbReference type="NCBI Taxonomy" id="171969"/>
    <lineage>
        <taxon>Eukaryota</taxon>
        <taxon>Viridiplantae</taxon>
        <taxon>Streptophyta</taxon>
        <taxon>Embryophyta</taxon>
        <taxon>Tracheophyta</taxon>
        <taxon>Spermatophyta</taxon>
        <taxon>Magnoliopsida</taxon>
        <taxon>eudicotyledons</taxon>
        <taxon>Gunneridae</taxon>
        <taxon>Pentapetalae</taxon>
        <taxon>Caryophyllales</taxon>
        <taxon>Cactineae</taxon>
        <taxon>Cactaceae</taxon>
        <taxon>Cactoideae</taxon>
        <taxon>Echinocereeae</taxon>
        <taxon>Carnegiea</taxon>
    </lineage>
</organism>
<dbReference type="InterPro" id="IPR011009">
    <property type="entry name" value="Kinase-like_dom_sf"/>
</dbReference>
<feature type="domain" description="Protein kinase" evidence="7">
    <location>
        <begin position="877"/>
        <end position="1199"/>
    </location>
</feature>
<dbReference type="NCBIfam" id="TIGR00756">
    <property type="entry name" value="PPR"/>
    <property type="match status" value="2"/>
</dbReference>
<protein>
    <recommendedName>
        <fullName evidence="7">Protein kinase domain-containing protein</fullName>
    </recommendedName>
</protein>
<evidence type="ECO:0000256" key="1">
    <source>
        <dbReference type="ARBA" id="ARBA00022737"/>
    </source>
</evidence>
<evidence type="ECO:0000256" key="6">
    <source>
        <dbReference type="PROSITE-ProRule" id="PRU00708"/>
    </source>
</evidence>
<evidence type="ECO:0000259" key="7">
    <source>
        <dbReference type="PROSITE" id="PS50011"/>
    </source>
</evidence>
<dbReference type="SMART" id="SM00220">
    <property type="entry name" value="S_TKc"/>
    <property type="match status" value="1"/>
</dbReference>
<proteinExistence type="predicted"/>